<comment type="caution">
    <text evidence="2">The sequence shown here is derived from an EMBL/GenBank/DDBJ whole genome shotgun (WGS) entry which is preliminary data.</text>
</comment>
<name>A0A3N6NJQ0_NATCH</name>
<evidence type="ECO:0000256" key="1">
    <source>
        <dbReference type="SAM" id="MobiDB-lite"/>
    </source>
</evidence>
<feature type="region of interest" description="Disordered" evidence="1">
    <location>
        <begin position="82"/>
        <end position="105"/>
    </location>
</feature>
<evidence type="ECO:0000313" key="3">
    <source>
        <dbReference type="Proteomes" id="UP000281431"/>
    </source>
</evidence>
<dbReference type="Proteomes" id="UP000281431">
    <property type="component" value="Unassembled WGS sequence"/>
</dbReference>
<proteinExistence type="predicted"/>
<gene>
    <name evidence="2" type="ORF">EA472_14080</name>
</gene>
<accession>A0A3N6NJQ0</accession>
<organism evidence="2 3">
    <name type="scientific">Natrarchaeobius chitinivorans</name>
    <dbReference type="NCBI Taxonomy" id="1679083"/>
    <lineage>
        <taxon>Archaea</taxon>
        <taxon>Methanobacteriati</taxon>
        <taxon>Methanobacteriota</taxon>
        <taxon>Stenosarchaea group</taxon>
        <taxon>Halobacteria</taxon>
        <taxon>Halobacteriales</taxon>
        <taxon>Natrialbaceae</taxon>
        <taxon>Natrarchaeobius</taxon>
    </lineage>
</organism>
<evidence type="ECO:0000313" key="2">
    <source>
        <dbReference type="EMBL" id="RQG99352.1"/>
    </source>
</evidence>
<reference evidence="2 3" key="1">
    <citation type="submission" date="2018-10" db="EMBL/GenBank/DDBJ databases">
        <title>Natrarchaeobius chitinivorans gen. nov., sp. nov., and Natrarchaeobius haloalkaliphilus sp. nov., alkaliphilic, chitin-utilizing haloarchaea from hypersaline alkaline lakes.</title>
        <authorList>
            <person name="Sorokin D.Y."/>
            <person name="Elcheninov A.G."/>
            <person name="Kostrikina N.A."/>
            <person name="Bale N.J."/>
            <person name="Sinninghe Damste J.S."/>
            <person name="Khijniak T.V."/>
            <person name="Kublanov I.V."/>
            <person name="Toshchakov S.V."/>
        </authorList>
    </citation>
    <scope>NUCLEOTIDE SEQUENCE [LARGE SCALE GENOMIC DNA]</scope>
    <source>
        <strain evidence="2 3">AArcht7</strain>
    </source>
</reference>
<sequence>MRKSTTDSRTYELVDDTQFAVKAAIIGGSLGGGVGLAVGGPLVEQFVLGASTAAVVTAGLYRTLCSICTRIGDGSGRLRIETPGIEHGAGNERGQISAEPLDEVR</sequence>
<dbReference type="EMBL" id="REFZ01000009">
    <property type="protein sequence ID" value="RQG99352.1"/>
    <property type="molecule type" value="Genomic_DNA"/>
</dbReference>
<dbReference type="AlphaFoldDB" id="A0A3N6NJQ0"/>
<keyword evidence="3" id="KW-1185">Reference proteome</keyword>
<protein>
    <submittedName>
        <fullName evidence="2">Uncharacterized protein</fullName>
    </submittedName>
</protein>